<dbReference type="Proteomes" id="UP000245711">
    <property type="component" value="Chromosome"/>
</dbReference>
<accession>A0A2S2C4N4</accession>
<dbReference type="AlphaFoldDB" id="A0A2S2C4N4"/>
<dbReference type="KEGG" id="roz:CBI38_25800"/>
<reference evidence="1 2" key="1">
    <citation type="submission" date="2017-05" db="EMBL/GenBank/DDBJ databases">
        <title>Isolation of Rhodococcus sp. S2-17 biodegrading of BP-3.</title>
        <authorList>
            <person name="Lee Y."/>
            <person name="Kim K.H."/>
            <person name="Chun B.H."/>
            <person name="Jung H.S."/>
            <person name="Jeon C.O."/>
        </authorList>
    </citation>
    <scope>NUCLEOTIDE SEQUENCE [LARGE SCALE GENOMIC DNA]</scope>
    <source>
        <strain evidence="1 2">S2-17</strain>
    </source>
</reference>
<sequence length="115" mass="13167">MVGEKVYVVDRVVTKPGRAREFVDAYVTEYVPGGRIRGMTLDRILVSPPIWWADEPNTITITWVVDGVDAWWDMTRRGRPDPELGRWWSRMDPMILDRTRSMAAAAEDVDGVCDV</sequence>
<evidence type="ECO:0008006" key="3">
    <source>
        <dbReference type="Google" id="ProtNLM"/>
    </source>
</evidence>
<organism evidence="1 2">
    <name type="scientific">Rhodococcus oxybenzonivorans</name>
    <dbReference type="NCBI Taxonomy" id="1990687"/>
    <lineage>
        <taxon>Bacteria</taxon>
        <taxon>Bacillati</taxon>
        <taxon>Actinomycetota</taxon>
        <taxon>Actinomycetes</taxon>
        <taxon>Mycobacteriales</taxon>
        <taxon>Nocardiaceae</taxon>
        <taxon>Rhodococcus</taxon>
    </lineage>
</organism>
<keyword evidence="2" id="KW-1185">Reference proteome</keyword>
<protein>
    <recommendedName>
        <fullName evidence="3">NIPSNAP domain-containing protein</fullName>
    </recommendedName>
</protein>
<gene>
    <name evidence="1" type="ORF">CBI38_25800</name>
</gene>
<name>A0A2S2C4N4_9NOCA</name>
<evidence type="ECO:0000313" key="1">
    <source>
        <dbReference type="EMBL" id="AWK75835.1"/>
    </source>
</evidence>
<proteinExistence type="predicted"/>
<dbReference type="OrthoDB" id="4638417at2"/>
<dbReference type="RefSeq" id="WP_109335365.1">
    <property type="nucleotide sequence ID" value="NZ_CP021354.1"/>
</dbReference>
<dbReference type="EMBL" id="CP021354">
    <property type="protein sequence ID" value="AWK75835.1"/>
    <property type="molecule type" value="Genomic_DNA"/>
</dbReference>
<evidence type="ECO:0000313" key="2">
    <source>
        <dbReference type="Proteomes" id="UP000245711"/>
    </source>
</evidence>